<accession>A0AAE1WIK0</accession>
<evidence type="ECO:0000259" key="1">
    <source>
        <dbReference type="Pfam" id="PF17919"/>
    </source>
</evidence>
<organism evidence="2 3">
    <name type="scientific">Sesamum angolense</name>
    <dbReference type="NCBI Taxonomy" id="2727404"/>
    <lineage>
        <taxon>Eukaryota</taxon>
        <taxon>Viridiplantae</taxon>
        <taxon>Streptophyta</taxon>
        <taxon>Embryophyta</taxon>
        <taxon>Tracheophyta</taxon>
        <taxon>Spermatophyta</taxon>
        <taxon>Magnoliopsida</taxon>
        <taxon>eudicotyledons</taxon>
        <taxon>Gunneridae</taxon>
        <taxon>Pentapetalae</taxon>
        <taxon>asterids</taxon>
        <taxon>lamiids</taxon>
        <taxon>Lamiales</taxon>
        <taxon>Pedaliaceae</taxon>
        <taxon>Sesamum</taxon>
    </lineage>
</organism>
<dbReference type="Proteomes" id="UP001289374">
    <property type="component" value="Unassembled WGS sequence"/>
</dbReference>
<protein>
    <recommendedName>
        <fullName evidence="1">Reverse transcriptase/retrotransposon-derived protein RNase H-like domain-containing protein</fullName>
    </recommendedName>
</protein>
<dbReference type="Pfam" id="PF17919">
    <property type="entry name" value="RT_RNaseH_2"/>
    <property type="match status" value="1"/>
</dbReference>
<comment type="caution">
    <text evidence="2">The sequence shown here is derived from an EMBL/GenBank/DDBJ whole genome shotgun (WGS) entry which is preliminary data.</text>
</comment>
<dbReference type="AlphaFoldDB" id="A0AAE1WIK0"/>
<gene>
    <name evidence="2" type="ORF">Sango_1881300</name>
</gene>
<dbReference type="InterPro" id="IPR043502">
    <property type="entry name" value="DNA/RNA_pol_sf"/>
</dbReference>
<sequence length="176" mass="20030">MFEWDTSCQRAFEELKEYLAGLLLLVKPVQGDTLYLYISTTSQTVSSILIREERGKQMLIYYVSKLLNGAEGQNGSGYGNHSQTIVPLPPLTPYRRKTNMPLKQTFGKSNTSGRLVKRTVELSEYDISYLPCTTIKAQALIDFVSEIARAHMDASKVENSYYMWMDLPQLRVVMQA</sequence>
<dbReference type="PANTHER" id="PTHR48475:SF2">
    <property type="entry name" value="RIBONUCLEASE H"/>
    <property type="match status" value="1"/>
</dbReference>
<dbReference type="SUPFAM" id="SSF56672">
    <property type="entry name" value="DNA/RNA polymerases"/>
    <property type="match status" value="1"/>
</dbReference>
<reference evidence="2" key="2">
    <citation type="journal article" date="2024" name="Plant">
        <title>Genomic evolution and insights into agronomic trait innovations of Sesamum species.</title>
        <authorList>
            <person name="Miao H."/>
            <person name="Wang L."/>
            <person name="Qu L."/>
            <person name="Liu H."/>
            <person name="Sun Y."/>
            <person name="Le M."/>
            <person name="Wang Q."/>
            <person name="Wei S."/>
            <person name="Zheng Y."/>
            <person name="Lin W."/>
            <person name="Duan Y."/>
            <person name="Cao H."/>
            <person name="Xiong S."/>
            <person name="Wang X."/>
            <person name="Wei L."/>
            <person name="Li C."/>
            <person name="Ma Q."/>
            <person name="Ju M."/>
            <person name="Zhao R."/>
            <person name="Li G."/>
            <person name="Mu C."/>
            <person name="Tian Q."/>
            <person name="Mei H."/>
            <person name="Zhang T."/>
            <person name="Gao T."/>
            <person name="Zhang H."/>
        </authorList>
    </citation>
    <scope>NUCLEOTIDE SEQUENCE</scope>
    <source>
        <strain evidence="2">K16</strain>
    </source>
</reference>
<evidence type="ECO:0000313" key="3">
    <source>
        <dbReference type="Proteomes" id="UP001289374"/>
    </source>
</evidence>
<dbReference type="PANTHER" id="PTHR48475">
    <property type="entry name" value="RIBONUCLEASE H"/>
    <property type="match status" value="1"/>
</dbReference>
<keyword evidence="3" id="KW-1185">Reference proteome</keyword>
<dbReference type="EMBL" id="JACGWL010000010">
    <property type="protein sequence ID" value="KAK4394105.1"/>
    <property type="molecule type" value="Genomic_DNA"/>
</dbReference>
<feature type="domain" description="Reverse transcriptase/retrotransposon-derived protein RNase H-like" evidence="1">
    <location>
        <begin position="4"/>
        <end position="72"/>
    </location>
</feature>
<proteinExistence type="predicted"/>
<dbReference type="InterPro" id="IPR041577">
    <property type="entry name" value="RT_RNaseH_2"/>
</dbReference>
<name>A0AAE1WIK0_9LAMI</name>
<evidence type="ECO:0000313" key="2">
    <source>
        <dbReference type="EMBL" id="KAK4394105.1"/>
    </source>
</evidence>
<reference evidence="2" key="1">
    <citation type="submission" date="2020-06" db="EMBL/GenBank/DDBJ databases">
        <authorList>
            <person name="Li T."/>
            <person name="Hu X."/>
            <person name="Zhang T."/>
            <person name="Song X."/>
            <person name="Zhang H."/>
            <person name="Dai N."/>
            <person name="Sheng W."/>
            <person name="Hou X."/>
            <person name="Wei L."/>
        </authorList>
    </citation>
    <scope>NUCLEOTIDE SEQUENCE</scope>
    <source>
        <strain evidence="2">K16</strain>
        <tissue evidence="2">Leaf</tissue>
    </source>
</reference>